<organism evidence="5 6">
    <name type="scientific">Rathayibacter tritici</name>
    <dbReference type="NCBI Taxonomy" id="33888"/>
    <lineage>
        <taxon>Bacteria</taxon>
        <taxon>Bacillati</taxon>
        <taxon>Actinomycetota</taxon>
        <taxon>Actinomycetes</taxon>
        <taxon>Micrococcales</taxon>
        <taxon>Microbacteriaceae</taxon>
        <taxon>Rathayibacter</taxon>
    </lineage>
</organism>
<evidence type="ECO:0000256" key="3">
    <source>
        <dbReference type="ARBA" id="ARBA00022691"/>
    </source>
</evidence>
<dbReference type="InterPro" id="IPR029063">
    <property type="entry name" value="SAM-dependent_MTases_sf"/>
</dbReference>
<evidence type="ECO:0000259" key="4">
    <source>
        <dbReference type="Pfam" id="PF13649"/>
    </source>
</evidence>
<proteinExistence type="predicted"/>
<protein>
    <recommendedName>
        <fullName evidence="4">Methyltransferase domain-containing protein</fullName>
    </recommendedName>
</protein>
<keyword evidence="6" id="KW-1185">Reference proteome</keyword>
<dbReference type="EMBL" id="CP015515">
    <property type="protein sequence ID" value="AND17724.1"/>
    <property type="molecule type" value="Genomic_DNA"/>
</dbReference>
<dbReference type="CDD" id="cd02440">
    <property type="entry name" value="AdoMet_MTases"/>
    <property type="match status" value="1"/>
</dbReference>
<dbReference type="GO" id="GO:0032259">
    <property type="term" value="P:methylation"/>
    <property type="evidence" value="ECO:0007669"/>
    <property type="project" value="UniProtKB-KW"/>
</dbReference>
<evidence type="ECO:0000256" key="1">
    <source>
        <dbReference type="ARBA" id="ARBA00022603"/>
    </source>
</evidence>
<dbReference type="Pfam" id="PF13649">
    <property type="entry name" value="Methyltransf_25"/>
    <property type="match status" value="1"/>
</dbReference>
<keyword evidence="2" id="KW-0808">Transferase</keyword>
<name>A0A160KVL1_9MICO</name>
<keyword evidence="1" id="KW-0489">Methyltransferase</keyword>
<evidence type="ECO:0000256" key="2">
    <source>
        <dbReference type="ARBA" id="ARBA00022679"/>
    </source>
</evidence>
<dbReference type="PANTHER" id="PTHR43464:SF19">
    <property type="entry name" value="UBIQUINONE BIOSYNTHESIS O-METHYLTRANSFERASE, MITOCHONDRIAL"/>
    <property type="match status" value="1"/>
</dbReference>
<sequence>MTPRAPLAPDLRQREVAEQELMDNPDCDRTLLDATYARFGTVNRLVSGWRGLYRSRLRPLLRRDEPFRLLDVGSGGGDVARSLAGWARNDGLRLAITAVDPDGRAYAFATSTPAPPGVEFRRASSADLVAEGERFDLVTSNHVLHHLSREALAALLADSERLAPRALHNDIERSRLAYTAYLLATRPIAAGSFLHYDGSLSVRRSFTTAELRAVAPEGWRVERAAPYRLLLARGEV</sequence>
<dbReference type="InterPro" id="IPR041698">
    <property type="entry name" value="Methyltransf_25"/>
</dbReference>
<dbReference type="AlphaFoldDB" id="A0A160KVL1"/>
<dbReference type="PANTHER" id="PTHR43464">
    <property type="entry name" value="METHYLTRANSFERASE"/>
    <property type="match status" value="1"/>
</dbReference>
<gene>
    <name evidence="5" type="ORF">A6122_2610</name>
</gene>
<dbReference type="SUPFAM" id="SSF53335">
    <property type="entry name" value="S-adenosyl-L-methionine-dependent methyltransferases"/>
    <property type="match status" value="1"/>
</dbReference>
<dbReference type="GO" id="GO:0008168">
    <property type="term" value="F:methyltransferase activity"/>
    <property type="evidence" value="ECO:0007669"/>
    <property type="project" value="UniProtKB-KW"/>
</dbReference>
<reference evidence="5 6" key="1">
    <citation type="submission" date="2016-05" db="EMBL/GenBank/DDBJ databases">
        <title>Complete genome sequence of Rathayibacter tritici NCPPB 1953.</title>
        <authorList>
            <person name="Park J."/>
            <person name="Lee H.-H."/>
            <person name="Lee S.-W."/>
            <person name="Seo Y.-S."/>
        </authorList>
    </citation>
    <scope>NUCLEOTIDE SEQUENCE [LARGE SCALE GENOMIC DNA]</scope>
    <source>
        <strain evidence="5 6">NCPPB 1953</strain>
    </source>
</reference>
<evidence type="ECO:0000313" key="6">
    <source>
        <dbReference type="Proteomes" id="UP000077071"/>
    </source>
</evidence>
<feature type="domain" description="Methyltransferase" evidence="4">
    <location>
        <begin position="70"/>
        <end position="161"/>
    </location>
</feature>
<dbReference type="NCBIfam" id="NF004851">
    <property type="entry name" value="PRK06202.1"/>
    <property type="match status" value="1"/>
</dbReference>
<accession>A0A160KVL1</accession>
<dbReference type="PATRIC" id="fig|33888.3.peg.2923"/>
<dbReference type="RefSeq" id="WP_237358195.1">
    <property type="nucleotide sequence ID" value="NZ_CP015515.1"/>
</dbReference>
<dbReference type="STRING" id="33888.A6122_2610"/>
<dbReference type="Proteomes" id="UP000077071">
    <property type="component" value="Chromosome"/>
</dbReference>
<evidence type="ECO:0000313" key="5">
    <source>
        <dbReference type="EMBL" id="AND17724.1"/>
    </source>
</evidence>
<dbReference type="KEGG" id="rtn:A6122_2610"/>
<keyword evidence="3" id="KW-0949">S-adenosyl-L-methionine</keyword>
<dbReference type="Gene3D" id="3.40.50.150">
    <property type="entry name" value="Vaccinia Virus protein VP39"/>
    <property type="match status" value="1"/>
</dbReference>